<protein>
    <submittedName>
        <fullName evidence="1">Cof-like hydrolase</fullName>
    </submittedName>
</protein>
<dbReference type="Pfam" id="PF08282">
    <property type="entry name" value="Hydrolase_3"/>
    <property type="match status" value="1"/>
</dbReference>
<dbReference type="SFLD" id="SFLDG01140">
    <property type="entry name" value="C2.B:_Phosphomannomutase_and_P"/>
    <property type="match status" value="1"/>
</dbReference>
<dbReference type="NCBIfam" id="TIGR00099">
    <property type="entry name" value="Cof-subfamily"/>
    <property type="match status" value="1"/>
</dbReference>
<dbReference type="InterPro" id="IPR023214">
    <property type="entry name" value="HAD_sf"/>
</dbReference>
<keyword evidence="2" id="KW-1185">Reference proteome</keyword>
<dbReference type="Proteomes" id="UP000006875">
    <property type="component" value="Plasmid pILYOP01"/>
</dbReference>
<dbReference type="Gene3D" id="3.30.1240.10">
    <property type="match status" value="1"/>
</dbReference>
<dbReference type="SUPFAM" id="SSF56784">
    <property type="entry name" value="HAD-like"/>
    <property type="match status" value="1"/>
</dbReference>
<dbReference type="InterPro" id="IPR036412">
    <property type="entry name" value="HAD-like_sf"/>
</dbReference>
<dbReference type="Gene3D" id="3.40.50.1000">
    <property type="entry name" value="HAD superfamily/HAD-like"/>
    <property type="match status" value="1"/>
</dbReference>
<organism evidence="1 2">
    <name type="scientific">Ilyobacter polytropus (strain ATCC 51220 / DSM 2926 / LMG 16218 / CuHBu1)</name>
    <dbReference type="NCBI Taxonomy" id="572544"/>
    <lineage>
        <taxon>Bacteria</taxon>
        <taxon>Fusobacteriati</taxon>
        <taxon>Fusobacteriota</taxon>
        <taxon>Fusobacteriia</taxon>
        <taxon>Fusobacteriales</taxon>
        <taxon>Fusobacteriaceae</taxon>
        <taxon>Ilyobacter</taxon>
    </lineage>
</organism>
<dbReference type="InterPro" id="IPR006379">
    <property type="entry name" value="HAD-SF_hydro_IIB"/>
</dbReference>
<dbReference type="KEGG" id="ipo:Ilyop_2331"/>
<dbReference type="PROSITE" id="PS01228">
    <property type="entry name" value="COF_1"/>
    <property type="match status" value="1"/>
</dbReference>
<geneLocation type="plasmid" evidence="1 2">
    <name>pILYOP01</name>
</geneLocation>
<dbReference type="PANTHER" id="PTHR10000">
    <property type="entry name" value="PHOSPHOSERINE PHOSPHATASE"/>
    <property type="match status" value="1"/>
</dbReference>
<dbReference type="OrthoDB" id="9814970at2"/>
<name>E3HD91_ILYPC</name>
<dbReference type="SFLD" id="SFLDS00003">
    <property type="entry name" value="Haloacid_Dehalogenase"/>
    <property type="match status" value="1"/>
</dbReference>
<evidence type="ECO:0000313" key="1">
    <source>
        <dbReference type="EMBL" id="ADO84091.1"/>
    </source>
</evidence>
<dbReference type="InterPro" id="IPR000150">
    <property type="entry name" value="Cof"/>
</dbReference>
<gene>
    <name evidence="1" type="ordered locus">Ilyop_2331</name>
</gene>
<reference evidence="1 2" key="1">
    <citation type="journal article" date="2010" name="Stand. Genomic Sci.">
        <title>Complete genome sequence of Ilyobacter polytropus type strain (CuHbu1).</title>
        <authorList>
            <person name="Sikorski J."/>
            <person name="Chertkov O."/>
            <person name="Lapidus A."/>
            <person name="Nolan M."/>
            <person name="Lucas S."/>
            <person name="Del Rio T.G."/>
            <person name="Tice H."/>
            <person name="Cheng J.F."/>
            <person name="Tapia R."/>
            <person name="Han C."/>
            <person name="Goodwin L."/>
            <person name="Pitluck S."/>
            <person name="Liolios K."/>
            <person name="Ivanova N."/>
            <person name="Mavromatis K."/>
            <person name="Mikhailova N."/>
            <person name="Pati A."/>
            <person name="Chen A."/>
            <person name="Palaniappan K."/>
            <person name="Land M."/>
            <person name="Hauser L."/>
            <person name="Chang Y.J."/>
            <person name="Jeffries C.D."/>
            <person name="Brambilla E."/>
            <person name="Yasawong M."/>
            <person name="Rohde M."/>
            <person name="Pukall R."/>
            <person name="Spring S."/>
            <person name="Goker M."/>
            <person name="Woyke T."/>
            <person name="Bristow J."/>
            <person name="Eisen J.A."/>
            <person name="Markowitz V."/>
            <person name="Hugenholtz P."/>
            <person name="Kyrpides N.C."/>
            <person name="Klenk H.P."/>
        </authorList>
    </citation>
    <scope>NUCLEOTIDE SEQUENCE [LARGE SCALE GENOMIC DNA]</scope>
    <source>
        <strain evidence="2">ATCC 51220 / DSM 2926 / LMG 16218 / CuHBu1</strain>
        <plasmid evidence="2">pILYOP01</plasmid>
    </source>
</reference>
<sequence length="262" mass="30286">MKILSFDLDGTLLTDDKKISEKTLEVLLRCKEEGKVIVFNSGRPTQFIYSVLPEVFHEDIVISSNGAMVYKNKKLMHENLIDKNTVWDIIQMIETVFNDMFFIVEQDNRSLTRCKDREYNKQMLCNYHEFSKENVLDSPKILLKTKDLDYFDLNILNMLIPESCRLIFTDNMEFAQLVHADTNKLYGVNKVLETEKLNLEELVSFGDDFNDLEILSWSGYGVAMGNAIEEIKNVSKYIADTNEKDGVAKFIEAYVLEKIEAA</sequence>
<dbReference type="NCBIfam" id="TIGR01484">
    <property type="entry name" value="HAD-SF-IIB"/>
    <property type="match status" value="1"/>
</dbReference>
<keyword evidence="1" id="KW-0614">Plasmid</keyword>
<dbReference type="GO" id="GO:0016791">
    <property type="term" value="F:phosphatase activity"/>
    <property type="evidence" value="ECO:0007669"/>
    <property type="project" value="UniProtKB-ARBA"/>
</dbReference>
<dbReference type="GO" id="GO:0000287">
    <property type="term" value="F:magnesium ion binding"/>
    <property type="evidence" value="ECO:0007669"/>
    <property type="project" value="TreeGrafter"/>
</dbReference>
<accession>E3HD91</accession>
<dbReference type="GO" id="GO:0005829">
    <property type="term" value="C:cytosol"/>
    <property type="evidence" value="ECO:0007669"/>
    <property type="project" value="TreeGrafter"/>
</dbReference>
<dbReference type="AlphaFoldDB" id="E3HD91"/>
<proteinExistence type="predicted"/>
<dbReference type="HOGENOM" id="CLU_044146_0_1_0"/>
<evidence type="ECO:0000313" key="2">
    <source>
        <dbReference type="Proteomes" id="UP000006875"/>
    </source>
</evidence>
<dbReference type="EMBL" id="CP002282">
    <property type="protein sequence ID" value="ADO84091.1"/>
    <property type="molecule type" value="Genomic_DNA"/>
</dbReference>
<dbReference type="PANTHER" id="PTHR10000:SF8">
    <property type="entry name" value="HAD SUPERFAMILY HYDROLASE-LIKE, TYPE 3"/>
    <property type="match status" value="1"/>
</dbReference>
<dbReference type="RefSeq" id="WP_013388750.1">
    <property type="nucleotide sequence ID" value="NC_014633.1"/>
</dbReference>
<keyword evidence="1" id="KW-0378">Hydrolase</keyword>